<evidence type="ECO:0000259" key="1">
    <source>
        <dbReference type="Pfam" id="PF22691"/>
    </source>
</evidence>
<dbReference type="RefSeq" id="WP_038610289.1">
    <property type="nucleotide sequence ID" value="NZ_CP009048.1"/>
</dbReference>
<evidence type="ECO:0000313" key="3">
    <source>
        <dbReference type="Proteomes" id="UP000028931"/>
    </source>
</evidence>
<dbReference type="PIRSF" id="PIRSF000429">
    <property type="entry name" value="Ac-CoA_Ac_transf"/>
    <property type="match status" value="1"/>
</dbReference>
<dbReference type="PANTHER" id="PTHR42870">
    <property type="entry name" value="ACETYL-COA C-ACETYLTRANSFERASE"/>
    <property type="match status" value="1"/>
</dbReference>
<accession>A0A077FDX1</accession>
<dbReference type="GO" id="GO:0003988">
    <property type="term" value="F:acetyl-CoA C-acyltransferase activity"/>
    <property type="evidence" value="ECO:0007669"/>
    <property type="project" value="UniProtKB-ARBA"/>
</dbReference>
<feature type="domain" description="Thiolase C-terminal" evidence="1">
    <location>
        <begin position="241"/>
        <end position="357"/>
    </location>
</feature>
<dbReference type="Gene3D" id="3.40.47.10">
    <property type="match status" value="1"/>
</dbReference>
<gene>
    <name evidence="2" type="ORF">PSAKL28_22550</name>
</gene>
<dbReference type="HOGENOM" id="CLU_035425_0_0_6"/>
<evidence type="ECO:0000313" key="2">
    <source>
        <dbReference type="EMBL" id="AIL61471.1"/>
    </source>
</evidence>
<dbReference type="AlphaFoldDB" id="A0A077FDX1"/>
<dbReference type="OrthoDB" id="9785768at2"/>
<dbReference type="eggNOG" id="COG0183">
    <property type="taxonomic scope" value="Bacteria"/>
</dbReference>
<dbReference type="KEGG" id="palk:PSAKL28_22550"/>
<dbReference type="SUPFAM" id="SSF53901">
    <property type="entry name" value="Thiolase-like"/>
    <property type="match status" value="2"/>
</dbReference>
<name>A0A077FDX1_9PSED</name>
<protein>
    <submittedName>
        <fullName evidence="2">Acetyl-CoA acetyltransferase</fullName>
    </submittedName>
</protein>
<keyword evidence="2" id="KW-0808">Transferase</keyword>
<reference evidence="2 3" key="1">
    <citation type="submission" date="2014-07" db="EMBL/GenBank/DDBJ databases">
        <authorList>
            <person name="Lee K."/>
            <person name="Lim J.Y."/>
            <person name="Hwang I."/>
        </authorList>
    </citation>
    <scope>NUCLEOTIDE SEQUENCE [LARGE SCALE GENOMIC DNA]</scope>
    <source>
        <strain evidence="2 3">KL28</strain>
    </source>
</reference>
<dbReference type="InterPro" id="IPR055140">
    <property type="entry name" value="Thiolase_C_2"/>
</dbReference>
<dbReference type="Proteomes" id="UP000028931">
    <property type="component" value="Chromosome"/>
</dbReference>
<sequence length="365" mass="38189">MQRCVNVIGVGMSPFSSAALSPDIVALIGHTARQALVDAGVPASSLGSVYAAADVHHAAALQHGLEQVGVGRVPLRHVGQGSDLFSEACQAIAQGQAESILVLGVQSAPTVFADMNGMLERLGSTAREYMARYQARRETFAMIAVKARQHAALNPLAAFRQTLSLDQVLGASMLAEPLTQPQFAWPAAGAAALLLCSSEFASRYCNGPVIRTLAQACVAPVQVAGATLGSTFAEVGYDINVAAARELYEQAGRGPQEVEVCELHDSSTLNELLLYEALGFCLEGSAEKLVEEGDNTYGGNLVVNPSGGLLSLGQAQSLSALAQCIELTHQLRGSAGRRQVANARIALQHHVGATGTVITTLYQRS</sequence>
<dbReference type="CDD" id="cd00829">
    <property type="entry name" value="SCP-x_thiolase"/>
    <property type="match status" value="1"/>
</dbReference>
<dbReference type="EMBL" id="CP009048">
    <property type="protein sequence ID" value="AIL61471.1"/>
    <property type="molecule type" value="Genomic_DNA"/>
</dbReference>
<dbReference type="InterPro" id="IPR016039">
    <property type="entry name" value="Thiolase-like"/>
</dbReference>
<dbReference type="InterPro" id="IPR002155">
    <property type="entry name" value="Thiolase"/>
</dbReference>
<organism evidence="2 3">
    <name type="scientific">Pseudomonas alkylphenolica</name>
    <dbReference type="NCBI Taxonomy" id="237609"/>
    <lineage>
        <taxon>Bacteria</taxon>
        <taxon>Pseudomonadati</taxon>
        <taxon>Pseudomonadota</taxon>
        <taxon>Gammaproteobacteria</taxon>
        <taxon>Pseudomonadales</taxon>
        <taxon>Pseudomonadaceae</taxon>
        <taxon>Pseudomonas</taxon>
    </lineage>
</organism>
<proteinExistence type="predicted"/>
<dbReference type="Pfam" id="PF22691">
    <property type="entry name" value="Thiolase_C_1"/>
    <property type="match status" value="1"/>
</dbReference>
<dbReference type="PANTHER" id="PTHR42870:SF1">
    <property type="entry name" value="NON-SPECIFIC LIPID-TRANSFER PROTEIN-LIKE 2"/>
    <property type="match status" value="1"/>
</dbReference>